<name>A0ABR7G7Y9_9FIRM</name>
<organism evidence="1 2">
    <name type="scientific">Ruminococcus hominis</name>
    <dbReference type="NCBI Taxonomy" id="2763065"/>
    <lineage>
        <taxon>Bacteria</taxon>
        <taxon>Bacillati</taxon>
        <taxon>Bacillota</taxon>
        <taxon>Clostridia</taxon>
        <taxon>Eubacteriales</taxon>
        <taxon>Oscillospiraceae</taxon>
        <taxon>Ruminococcus</taxon>
    </lineage>
</organism>
<dbReference type="Proteomes" id="UP000631576">
    <property type="component" value="Unassembled WGS sequence"/>
</dbReference>
<protein>
    <submittedName>
        <fullName evidence="1">Uncharacterized protein</fullName>
    </submittedName>
</protein>
<sequence length="63" mass="7723">MRTNQDIMWEQSTLWESVEKWVTKYLKKSHSEYRELQVKTMRVMEENPALRILSSCTCKYQHL</sequence>
<evidence type="ECO:0000313" key="2">
    <source>
        <dbReference type="Proteomes" id="UP000631576"/>
    </source>
</evidence>
<evidence type="ECO:0000313" key="1">
    <source>
        <dbReference type="EMBL" id="MBC5683558.1"/>
    </source>
</evidence>
<dbReference type="RefSeq" id="WP_186865023.1">
    <property type="nucleotide sequence ID" value="NZ_JACOPE010000001.1"/>
</dbReference>
<proteinExistence type="predicted"/>
<comment type="caution">
    <text evidence="1">The sequence shown here is derived from an EMBL/GenBank/DDBJ whole genome shotgun (WGS) entry which is preliminary data.</text>
</comment>
<keyword evidence="2" id="KW-1185">Reference proteome</keyword>
<gene>
    <name evidence="1" type="ORF">H8S40_08245</name>
</gene>
<reference evidence="1 2" key="1">
    <citation type="submission" date="2020-08" db="EMBL/GenBank/DDBJ databases">
        <title>Genome public.</title>
        <authorList>
            <person name="Liu C."/>
            <person name="Sun Q."/>
        </authorList>
    </citation>
    <scope>NUCLEOTIDE SEQUENCE [LARGE SCALE GENOMIC DNA]</scope>
    <source>
        <strain evidence="1 2">NSJ-13</strain>
    </source>
</reference>
<dbReference type="EMBL" id="JACOPE010000001">
    <property type="protein sequence ID" value="MBC5683558.1"/>
    <property type="molecule type" value="Genomic_DNA"/>
</dbReference>
<accession>A0ABR7G7Y9</accession>